<keyword evidence="1" id="KW-1133">Transmembrane helix</keyword>
<keyword evidence="1" id="KW-0812">Transmembrane</keyword>
<evidence type="ECO:0008006" key="3">
    <source>
        <dbReference type="Google" id="ProtNLM"/>
    </source>
</evidence>
<comment type="caution">
    <text evidence="2">The sequence shown here is derived from an EMBL/GenBank/DDBJ whole genome shotgun (WGS) entry which is preliminary data.</text>
</comment>
<accession>A0A0F9YT61</accession>
<dbReference type="InterPro" id="IPR021257">
    <property type="entry name" value="DUF2809"/>
</dbReference>
<dbReference type="Pfam" id="PF10990">
    <property type="entry name" value="DUF2809"/>
    <property type="match status" value="1"/>
</dbReference>
<protein>
    <recommendedName>
        <fullName evidence="3">DUF2809 domain-containing protein</fullName>
    </recommendedName>
</protein>
<dbReference type="AlphaFoldDB" id="A0A0F9YT61"/>
<organism evidence="2">
    <name type="scientific">marine sediment metagenome</name>
    <dbReference type="NCBI Taxonomy" id="412755"/>
    <lineage>
        <taxon>unclassified sequences</taxon>
        <taxon>metagenomes</taxon>
        <taxon>ecological metagenomes</taxon>
    </lineage>
</organism>
<feature type="transmembrane region" description="Helical" evidence="1">
    <location>
        <begin position="50"/>
        <end position="70"/>
    </location>
</feature>
<sequence length="86" mass="10031">MFYLFKSFIKANDIAIGIVTLLIAYTIEFLQLTNMLSYFGLQRSKWANLIFGNYFSIQDLLAYTLGLLTVTSLEIKKRFQLNYSKK</sequence>
<name>A0A0F9YT61_9ZZZZ</name>
<evidence type="ECO:0000256" key="1">
    <source>
        <dbReference type="SAM" id="Phobius"/>
    </source>
</evidence>
<proteinExistence type="predicted"/>
<gene>
    <name evidence="2" type="ORF">LCGC14_0053210</name>
</gene>
<dbReference type="EMBL" id="LAZR01000011">
    <property type="protein sequence ID" value="KKO07979.1"/>
    <property type="molecule type" value="Genomic_DNA"/>
</dbReference>
<feature type="transmembrane region" description="Helical" evidence="1">
    <location>
        <begin position="12"/>
        <end position="30"/>
    </location>
</feature>
<evidence type="ECO:0000313" key="2">
    <source>
        <dbReference type="EMBL" id="KKO07979.1"/>
    </source>
</evidence>
<keyword evidence="1" id="KW-0472">Membrane</keyword>
<reference evidence="2" key="1">
    <citation type="journal article" date="2015" name="Nature">
        <title>Complex archaea that bridge the gap between prokaryotes and eukaryotes.</title>
        <authorList>
            <person name="Spang A."/>
            <person name="Saw J.H."/>
            <person name="Jorgensen S.L."/>
            <person name="Zaremba-Niedzwiedzka K."/>
            <person name="Martijn J."/>
            <person name="Lind A.E."/>
            <person name="van Eijk R."/>
            <person name="Schleper C."/>
            <person name="Guy L."/>
            <person name="Ettema T.J."/>
        </authorList>
    </citation>
    <scope>NUCLEOTIDE SEQUENCE</scope>
</reference>